<evidence type="ECO:0000313" key="2">
    <source>
        <dbReference type="EMBL" id="GAA4338784.1"/>
    </source>
</evidence>
<comment type="caution">
    <text evidence="2">The sequence shown here is derived from an EMBL/GenBank/DDBJ whole genome shotgun (WGS) entry which is preliminary data.</text>
</comment>
<protein>
    <submittedName>
        <fullName evidence="2">Uncharacterized protein</fullName>
    </submittedName>
</protein>
<keyword evidence="1" id="KW-0472">Membrane</keyword>
<organism evidence="2 3">
    <name type="scientific">Mucilaginibacter gynuensis</name>
    <dbReference type="NCBI Taxonomy" id="1302236"/>
    <lineage>
        <taxon>Bacteria</taxon>
        <taxon>Pseudomonadati</taxon>
        <taxon>Bacteroidota</taxon>
        <taxon>Sphingobacteriia</taxon>
        <taxon>Sphingobacteriales</taxon>
        <taxon>Sphingobacteriaceae</taxon>
        <taxon>Mucilaginibacter</taxon>
    </lineage>
</organism>
<accession>A0ABP8HFX8</accession>
<reference evidence="3" key="1">
    <citation type="journal article" date="2019" name="Int. J. Syst. Evol. Microbiol.">
        <title>The Global Catalogue of Microorganisms (GCM) 10K type strain sequencing project: providing services to taxonomists for standard genome sequencing and annotation.</title>
        <authorList>
            <consortium name="The Broad Institute Genomics Platform"/>
            <consortium name="The Broad Institute Genome Sequencing Center for Infectious Disease"/>
            <person name="Wu L."/>
            <person name="Ma J."/>
        </authorList>
    </citation>
    <scope>NUCLEOTIDE SEQUENCE [LARGE SCALE GENOMIC DNA]</scope>
    <source>
        <strain evidence="3">JCM 17705</strain>
    </source>
</reference>
<name>A0ABP8HFX8_9SPHI</name>
<evidence type="ECO:0000313" key="3">
    <source>
        <dbReference type="Proteomes" id="UP001500582"/>
    </source>
</evidence>
<evidence type="ECO:0000256" key="1">
    <source>
        <dbReference type="SAM" id="Phobius"/>
    </source>
</evidence>
<keyword evidence="3" id="KW-1185">Reference proteome</keyword>
<dbReference type="Gene3D" id="3.40.50.300">
    <property type="entry name" value="P-loop containing nucleotide triphosphate hydrolases"/>
    <property type="match status" value="1"/>
</dbReference>
<sequence length="225" mass="25546">MLKIFAKLKYIAYLYINIMPIGIYNISLLVPHIYTAPFFTSMQTSALFAHNYNTSSHVVVNQGGTSSGKTYSILQVLFCFACRDDKQVITVVGQDIPNLKAGALRDAADIYHSSKAIISAVKNFNKTDRLFEFYNGSVIEFKSYDNGQDAKSGKRDYLFVNEANGIDWTVYTELALRTKKRIREMQVKQDAQTRISEIRLKVLEGQVAILQQEVEKLKTNTHLIK</sequence>
<dbReference type="Proteomes" id="UP001500582">
    <property type="component" value="Unassembled WGS sequence"/>
</dbReference>
<gene>
    <name evidence="2" type="ORF">GCM10023149_49030</name>
</gene>
<dbReference type="InterPro" id="IPR027417">
    <property type="entry name" value="P-loop_NTPase"/>
</dbReference>
<keyword evidence="1" id="KW-0812">Transmembrane</keyword>
<keyword evidence="1" id="KW-1133">Transmembrane helix</keyword>
<feature type="transmembrane region" description="Helical" evidence="1">
    <location>
        <begin position="12"/>
        <end position="34"/>
    </location>
</feature>
<proteinExistence type="predicted"/>
<dbReference type="EMBL" id="BAABFT010000021">
    <property type="protein sequence ID" value="GAA4338784.1"/>
    <property type="molecule type" value="Genomic_DNA"/>
</dbReference>